<keyword evidence="3" id="KW-1185">Reference proteome</keyword>
<name>A0A9X4MWH5_9FLAO</name>
<evidence type="ECO:0000313" key="2">
    <source>
        <dbReference type="EMBL" id="MDG4946163.1"/>
    </source>
</evidence>
<evidence type="ECO:0000313" key="3">
    <source>
        <dbReference type="Proteomes" id="UP001152599"/>
    </source>
</evidence>
<sequence length="4135" mass="452590">MSSNLSTYHLGFVLTLFLIFCMGSEVNAQVPTQTICTQDAMSKSYKVDWEENGGEGTAGSIYSWEILEGSYNDLIQPTTGSGNQIEIDWSTVPVGTYTLLVTETTQAGCFNQEELEVILENCDCDNPVTVNIDEIEPICEGQTIQLSVEINNATTVQWSTEGDGNFDDNTSFTPIYTPGLIDIANGNVILYVVTEDPDGVDGVCDAGNASVELIINSLSQVDMSSVNVNHCLGSSFELPTSVDGVSGTWQDEEGEIVTQLNTSTIDDDLVYTFIPDDDQGCYVNSTVSFEIEALIDLSFVGLPDENVCNVADLPMVESLPNSSEQGVAGAWTQEDNQDGTYTYSFTPTDTCYNEYSFIVTLTEAVDTEFVYTDSSVCDVAELPIVSNLNSQDNNGVEGVWTVNQVDDVYTYTFTPSGGCYNEYSFVVTVTSSVDTVFTYTDNSVCDVADLPLVDNLATEDNNGVNGTWTVSQVDEVYTYTFTPSGGCYNEFVFTVTITETVATEFTYVDSSVCDVADLPIVDNLQEADNNGVNGTWSVNQVDDVYTYTFTPTDSCYNEFSFVITVTSSVDTVFDYTDSSVCDVAEIPDVSTLAPQDNNGVAGTWTVMQTGDVYAYTFTPIDSCFNEFSFTVTVSDSVDTVFDYTDIAVCDVTELPEVSTLDSQDNNGIEGSWSVDQSDDIYTYTFTPTDSCYNEYTFTVTVTESVDTDFTYVDSTICDVGELPNLGDLATQDDNGVDGAWSVNQIDDVYTYTFTPIDSCYNEFSFTVTISDSVATIFDYMDLSVCDAAEIPDVSTLVSQDNNGVDGTWSVNQVDDVYTYTFTPSGGCYNVFVFTVTVTDSVDTEFDYTDSSVCDVADLPLVDNLATEDNNGVAGTWTVAQTGDDYTYTFTPSGGCFNEYSFVVTVTSSVDTVFDYTDSSVCDAAELPEISTLDSQDNNGVAGTWSVNQVDDVYTYTFTPTDTCYNEFSFTVTVSDSVDTEFTYTDSAVCDATNLPEVGDLVPQDNNVVDGTWSVSQVDDVYTYTFTPIDSCYNEFVFTVTISGSVDTMFTYTDSAVCNAAELPEVSTLDSQDNNGVAGTWSVSQVEDVYTYTFTPTDTCYNEFSFTVTVSDSVDTEFTYTDSSVCDVEELPEVGELANLDNNGIDGTWTVNQVDDVYTYIFTPFGGCYNIFTFVVTVTSSVDTEFTYTDSAVCDVTELPEVSTLDSQDNNGVAGTWSVNQVDEVYTYTFTPSGGCYNEFVFTVTVTDSVDTEFDYTDSSVCDVADLPLVDNLETEDNNGVAGTWSVSQVDDVYTYTFTATDSCYNEFSFTVTISGSVDTVFTYTDSSVCDVAELPDVSTLGSQDNNGVAGTWTVTQAGDVYTYTFTPIDSCYNEFSFTVTISDSVDTVFTYIDSAVCDTTDPPEVGGLQTQDNNGVAGTWSVNQFDEVYTYTFTPIDTCFNEFTFVVTVTSSVDTVFEYTDSSVCDAAELPEVSTLDSQDNNGVDGTWSVNQVDDVYNYTFTPTDSCYNEFSFTVTISDSVDAVFTYTDSAVCDVTELPEVSTLDSQDNNGVDGTWTVNQVDDIYTYTFTPIDICYNEYSFTVTVTDSVATIFDYTDYSVCDVADLPEVATLASQDNNGVAGTWSVNQVDDVYTYTFTPTEDCYNEFTFTVTVTVSVDTEFDYADSSVCDVAEIPEVGELATQDDNAVDGTWSVSQVDDVHTYTFTPTDSCYNEFSFTVTVSDSVDSEFDYTDLSVCDVAELPEVGDLSTQDYNGVAGTWAVSQVDDIYTYTFTPTDTCYNEFIFTVTVSDSVDTEFTYTNNSACDIAELPEVGELATQDNNGVDGTWSMSQVDGVNTYTFTPTDSCYNEFSFTVTVSDSVDSEFTYTDSSVCDVADLPEVSTLDSQDNNGVDGTWSMNQVDDVYTYTFTPTDTCYNEFSFTVTISDSVDTEFTYTDSAVCDVTELPEVPTLDPQDNNGVAGTWSVSQVEDVYTYTFTPIDSCYNEFTFTVTVSDSVDAVFTYTDSAVCDVTNLPAVTNLNTQDNNGVDGTWSVNQVDGVYTYTFTPTDSCYNEFSFTVTISDSVDTVFTYTDSAVCDVTELPEVSTLDPQDNNGVNGTWSVSQVEDVYTYTFTPIDSCYNEFTFTVTVSDSVDAVFTYTDSAVCDVTNLPAVTNLNTQDNNGVDGTWSVNQVDGVYTYTFTPTEDCYNEFIFTVTVSESVDTVFTYTDSAVCDVTELPDVGELAAQDINGVQGTWSVEQVDDVYTYTFTPTGDCYNEFTFTVTVSDSVDSEFTYTDSSVCDVADLLEVGGLQTNDNNGVTGTWTVAQTGDVYTYTFTPTDDCYNEYTFTVTLTDSVATEFTYVDLSICDIADLPMVDDLEEADNNGVEGVWTVNQVDDVYTYTFTPTDSCFNEFTFVVTVTSSIDTVFDYSNSSVCDATEIPDVSTLAPQDNNGIDGAWTVAQTGDEYTYTFTPSDTCYNEFVFTVTLSDSVATIFDYTGSSVCDVADLPMVDNLQEADNNGVAGTWSVDQVDGVYTYTFTSSGGCYNEFTFVVTVTSSVDTEFNYTDSSVCDVAGLPVLEDLAIQDNNGIDGTWSMNQDDDDYTYTFTPTGGCYNEFSFTVTITETVDTEFTYVDASVCDVADLPLVDNLATEDNNGVAGTWSMNQVDDVYTYTFTPTEDCYNEFAFTVTVTDSVATEFDYIDLSVCDGTELPGVSTLDPQDNNGVDGTWSVSQVEDVYTYTFTPTDSCFNEFTFVVTVTSSVDTVFDYTDSSVCDVADLPLVDDLETEDNNGVDGAWTVNQVDDIYTYTFTPSGGCFNEYAFTVTFTESADTEFGYVDASVCDVADLPLVDNLVTEDNNGVEGTWLVSQVDDVYTYTFTPTDSCYNEFSFVITLTSSVDTVFDYTDSSICDAAELPIVSNLNPQDNNGVDGTWSVNQVDEVYTYTFTPMDSCFNEFSFTVTMTDSVATIFDYTDYSVCDVTELPEVSTLDSQDNNGVDGTWSMNQVEDIYTYTFTPTGDCYNEFTFAVTVSESVDTVFTYTDSAVCDAAELPEVLTLDSQDNNGVDGTWSVAQVDEVYTYTFTPIDTCYNEFTFTVTVSDSVDAVFTYTDSAVCDVTELPEVSTLDSQDNNGVDGTWAVSQVGDIYTYTFTPTGDCYNDFTFTVTVTDSVDTEFDYTDSSVCDVAEIPDVSTLDSQDNNGVAGTWSVNQVDDVYTYTFTPPGGCYNEYTFTVTITETVVTEFNYVDASVCDVADLPLVDNLATEDNNGVAGTWTVAQIGDDYTYTFTPSGGCYNEFVFTVTVSDSVDSEFTYVDASVCDVADLPMVEDLEEADNNGVEGVWTVNQVDDVYTYTFTPSGGCYNEFSFVVTVTSSVDTVFDYTDLSVCDVAEIPDVSTLDSLDNNGVEGTWRVAQAGDIYTYTFTPTGDCYNEFTFTVTVTDSVDTDFDYTDSSVCAASELPEVGGLETTDNNGVEGAWSVDQVDDVHIYTFTPSGGCYNEFTFVVSVTSSVDTVFTYIDSAVCDVTELPDVSTLASQDNNGVAGTWSVNQVDDVYTYTFTPTDSCYNEFSFTVTISDSVDTVFTYTDSSVCDVAELPEVSTLDSQDNNGVAGTWSVNQVDEVYTYTFTPSGGCYNEYSFVVTVTSSVDTVFDYTDASVCDAAELPIVSNLNPQDNNGVAGTWLVNQVDDDYTYTFTPTDSCYNEFAFTVTVTDSVDTVFDYTDSSVCDAAEIPEVSTLDPQDNNGVDGTWSVNQVDDVYTYTFTPSGGCYNEYSFVVTVTFSVDTVFDYIDLAVCDTAELPVVSNLNTQDNNGVDGTWSVNQVDDVYTYTFTPTDSCFNEFTFVVTVTSSVDTVFDYTDYSVCDVADLSLVDDLDPQDNNGVEGTWTVTQAGDVYIYTFTPTDTCYNEFSFDVNVIDAQEVSFNNLPTSSVCDTADLPRIADLPRTSIDGATGTWTQTNNGNQTYTYEFTLDENQNCYIGTSFTVQITDSITPEFSFEHTYCQNSSPASLPQTSDNGITGQWLPAVINTAFTNMRLYTFVPHEGQCASSVEVMIEIIDCPDEDTELNIPNVITPNNDGMNDTWFVDGLIEAYPNAKLEIYNRYNKLLYQGIGAENCEWNGTYAGRALPSGSYWYVLKLADGKVKTGHITIIYP</sequence>
<reference evidence="2" key="1">
    <citation type="submission" date="2022-07" db="EMBL/GenBank/DDBJ databases">
        <title>Description and genome-wide analysis of Profundicola chukchiensis gen. nov., sp. nov., marine bacteria isolated from bottom sediments of the Chukchi Sea.</title>
        <authorList>
            <person name="Romanenko L."/>
            <person name="Otstavnykh N."/>
            <person name="Kurilenko V."/>
            <person name="Eremeev V."/>
            <person name="Velansky P."/>
            <person name="Mikhailov V."/>
            <person name="Isaeva M."/>
        </authorList>
    </citation>
    <scope>NUCLEOTIDE SEQUENCE</scope>
    <source>
        <strain evidence="2">KMM 9713</strain>
    </source>
</reference>
<dbReference type="RefSeq" id="WP_304420644.1">
    <property type="nucleotide sequence ID" value="NZ_JANCMU010000003.1"/>
</dbReference>
<dbReference type="EMBL" id="JANCMU010000003">
    <property type="protein sequence ID" value="MDG4946163.1"/>
    <property type="molecule type" value="Genomic_DNA"/>
</dbReference>
<dbReference type="Proteomes" id="UP001152599">
    <property type="component" value="Unassembled WGS sequence"/>
</dbReference>
<gene>
    <name evidence="2" type="ORF">NMK71_07025</name>
</gene>
<dbReference type="NCBIfam" id="TIGR04131">
    <property type="entry name" value="Bac_Flav_CTERM"/>
    <property type="match status" value="1"/>
</dbReference>
<dbReference type="Pfam" id="PF13585">
    <property type="entry name" value="CHU_C"/>
    <property type="match status" value="1"/>
</dbReference>
<keyword evidence="1" id="KW-0732">Signal</keyword>
<evidence type="ECO:0000256" key="1">
    <source>
        <dbReference type="ARBA" id="ARBA00022729"/>
    </source>
</evidence>
<proteinExistence type="predicted"/>
<dbReference type="InterPro" id="IPR014755">
    <property type="entry name" value="Cu-Rt/internalin_Ig-like"/>
</dbReference>
<protein>
    <submittedName>
        <fullName evidence="2">T9SS type B sorting domain-containing protein</fullName>
    </submittedName>
</protein>
<accession>A0A9X4MWH5</accession>
<organism evidence="2 3">
    <name type="scientific">Profundicola chukchiensis</name>
    <dbReference type="NCBI Taxonomy" id="2961959"/>
    <lineage>
        <taxon>Bacteria</taxon>
        <taxon>Pseudomonadati</taxon>
        <taxon>Bacteroidota</taxon>
        <taxon>Flavobacteriia</taxon>
        <taxon>Flavobacteriales</taxon>
        <taxon>Weeksellaceae</taxon>
        <taxon>Profundicola</taxon>
    </lineage>
</organism>
<dbReference type="InterPro" id="IPR026341">
    <property type="entry name" value="T9SS_type_B"/>
</dbReference>
<dbReference type="Gene3D" id="2.60.40.1220">
    <property type="match status" value="1"/>
</dbReference>
<comment type="caution">
    <text evidence="2">The sequence shown here is derived from an EMBL/GenBank/DDBJ whole genome shotgun (WGS) entry which is preliminary data.</text>
</comment>